<organism evidence="2 3">
    <name type="scientific">Aspergillus nanangensis</name>
    <dbReference type="NCBI Taxonomy" id="2582783"/>
    <lineage>
        <taxon>Eukaryota</taxon>
        <taxon>Fungi</taxon>
        <taxon>Dikarya</taxon>
        <taxon>Ascomycota</taxon>
        <taxon>Pezizomycotina</taxon>
        <taxon>Eurotiomycetes</taxon>
        <taxon>Eurotiomycetidae</taxon>
        <taxon>Eurotiales</taxon>
        <taxon>Aspergillaceae</taxon>
        <taxon>Aspergillus</taxon>
        <taxon>Aspergillus subgen. Circumdati</taxon>
    </lineage>
</organism>
<evidence type="ECO:0000313" key="3">
    <source>
        <dbReference type="Proteomes" id="UP001194746"/>
    </source>
</evidence>
<reference evidence="2" key="2">
    <citation type="submission" date="2020-02" db="EMBL/GenBank/DDBJ databases">
        <authorList>
            <person name="Gilchrist C.L.M."/>
            <person name="Chooi Y.-H."/>
        </authorList>
    </citation>
    <scope>NUCLEOTIDE SEQUENCE</scope>
    <source>
        <strain evidence="2">MST-FP2251</strain>
    </source>
</reference>
<accession>A0AAD4CAC5</accession>
<sequence length="176" mass="20191">MDLFLYNPTYQAWICTAPRCQFAVSPSSLDRHLQRRHRDHHAAATPAQRQEILRTMLQRAWVDPDKEIICRSDKVMQNHRREKHQDQDGSWKRGRQSNAHVQLRLQKCLVDRVVSCQRFYRTRTGSQFFEVSSPAGPAPNRGMQETASLSTPAAIIRARVEQALQEGQAAAEQVDG</sequence>
<protein>
    <submittedName>
        <fullName evidence="2">Uncharacterized protein</fullName>
    </submittedName>
</protein>
<evidence type="ECO:0000313" key="2">
    <source>
        <dbReference type="EMBL" id="KAF9882607.1"/>
    </source>
</evidence>
<reference evidence="2" key="1">
    <citation type="journal article" date="2019" name="Beilstein J. Org. Chem.">
        <title>Nanangenines: drimane sesquiterpenoids as the dominant metabolite cohort of a novel Australian fungus, Aspergillus nanangensis.</title>
        <authorList>
            <person name="Lacey H.J."/>
            <person name="Gilchrist C.L.M."/>
            <person name="Crombie A."/>
            <person name="Kalaitzis J.A."/>
            <person name="Vuong D."/>
            <person name="Rutledge P.J."/>
            <person name="Turner P."/>
            <person name="Pitt J.I."/>
            <person name="Lacey E."/>
            <person name="Chooi Y.H."/>
            <person name="Piggott A.M."/>
        </authorList>
    </citation>
    <scope>NUCLEOTIDE SEQUENCE</scope>
    <source>
        <strain evidence="2">MST-FP2251</strain>
    </source>
</reference>
<keyword evidence="3" id="KW-1185">Reference proteome</keyword>
<comment type="caution">
    <text evidence="2">The sequence shown here is derived from an EMBL/GenBank/DDBJ whole genome shotgun (WGS) entry which is preliminary data.</text>
</comment>
<gene>
    <name evidence="2" type="ORF">FE257_005965</name>
</gene>
<dbReference type="Proteomes" id="UP001194746">
    <property type="component" value="Unassembled WGS sequence"/>
</dbReference>
<dbReference type="InterPro" id="IPR022698">
    <property type="entry name" value="OrsD"/>
</dbReference>
<name>A0AAD4CAC5_ASPNN</name>
<proteinExistence type="predicted"/>
<evidence type="ECO:0000256" key="1">
    <source>
        <dbReference type="SAM" id="MobiDB-lite"/>
    </source>
</evidence>
<dbReference type="EMBL" id="VCAU01000265">
    <property type="protein sequence ID" value="KAF9882607.1"/>
    <property type="molecule type" value="Genomic_DNA"/>
</dbReference>
<feature type="region of interest" description="Disordered" evidence="1">
    <location>
        <begin position="76"/>
        <end position="95"/>
    </location>
</feature>
<dbReference type="AlphaFoldDB" id="A0AAD4CAC5"/>
<dbReference type="Pfam" id="PF12013">
    <property type="entry name" value="OrsD"/>
    <property type="match status" value="1"/>
</dbReference>